<sequence length="755" mass="85440">MGSPKKSSKKRARSQSSNEDFSDNFRNLKTLFPILQSPEGSKPMVLKNLYRLLVELSSNAKWSLKYAVGSCDCELEICHEGIKVTFGDICELSNMLFKELKGKFEKLFSNLCGTSANKDVGESSFGLSLSDAIEVINLLFRCCILLLTLLVGQQKLILDKGLILLRILRKLSFPHLVDNTGTHAFVFEKSVFREFTHGENGCSASSVEDFTALLQFVEPHNPVLFFKSTMLEVFIDELLTHGQLRGFFRRINEMLFNPYSIQDIGIVIEAMCNHFILSFSDKQGFGDFLSRLFCTHSNELKYPFKAPTLRVTSAVSLLLCPIMVSAPKYMQAHLISLVSEALDIKNFKPDCILTNCFLSTFEKSVILYTANMSSFTSRSSHDIAYPPLEFYVSPEIKGKVDDLITKLDNSSNPNLKDSFCGMKSDLVSTSMRFIKDCQNIYAISCQDEILAILSCLVLKASKGHDDKAIRPIDVTNQQHLYLLASLLKLMSISLIQAIRCLRHSSDSCRMKTLKDFSSCKEYEFILSRIACFRDSDITSPLQQDLSSVMSSHSTKHVDSKMMFLHFLGLMSLSFANGLDCLVKACLLTILALLNLFIFEEGGLDALKSILDSDQESFCDLPIVRFQETVLDQNSSVVVASRFQKIRSLYTSVTKNKHNETQTLASTSQMEAIAGLEEETEETTNGEIFLKCMLKMDGGISNFDDLASFIECKQGKDYSAWLKNRERYRRWKFEKMAVLRWKKKKKTWKTINGKKY</sequence>
<dbReference type="OrthoDB" id="1882119at2759"/>
<feature type="domain" description="DUF7812" evidence="2">
    <location>
        <begin position="138"/>
        <end position="606"/>
    </location>
</feature>
<dbReference type="Pfam" id="PF25104">
    <property type="entry name" value="DUF7812"/>
    <property type="match status" value="1"/>
</dbReference>
<evidence type="ECO:0000313" key="3">
    <source>
        <dbReference type="EMBL" id="PIN05597.1"/>
    </source>
</evidence>
<evidence type="ECO:0000259" key="2">
    <source>
        <dbReference type="Pfam" id="PF25104"/>
    </source>
</evidence>
<organism evidence="3 4">
    <name type="scientific">Handroanthus impetiginosus</name>
    <dbReference type="NCBI Taxonomy" id="429701"/>
    <lineage>
        <taxon>Eukaryota</taxon>
        <taxon>Viridiplantae</taxon>
        <taxon>Streptophyta</taxon>
        <taxon>Embryophyta</taxon>
        <taxon>Tracheophyta</taxon>
        <taxon>Spermatophyta</taxon>
        <taxon>Magnoliopsida</taxon>
        <taxon>eudicotyledons</taxon>
        <taxon>Gunneridae</taxon>
        <taxon>Pentapetalae</taxon>
        <taxon>asterids</taxon>
        <taxon>lamiids</taxon>
        <taxon>Lamiales</taxon>
        <taxon>Bignoniaceae</taxon>
        <taxon>Crescentiina</taxon>
        <taxon>Tabebuia alliance</taxon>
        <taxon>Handroanthus</taxon>
    </lineage>
</organism>
<gene>
    <name evidence="3" type="ORF">CDL12_21860</name>
</gene>
<dbReference type="EMBL" id="NKXS01004710">
    <property type="protein sequence ID" value="PIN05597.1"/>
    <property type="molecule type" value="Genomic_DNA"/>
</dbReference>
<proteinExistence type="predicted"/>
<name>A0A2G9GJW6_9LAMI</name>
<keyword evidence="4" id="KW-1185">Reference proteome</keyword>
<feature type="compositionally biased region" description="Basic residues" evidence="1">
    <location>
        <begin position="1"/>
        <end position="13"/>
    </location>
</feature>
<evidence type="ECO:0000256" key="1">
    <source>
        <dbReference type="SAM" id="MobiDB-lite"/>
    </source>
</evidence>
<feature type="region of interest" description="Disordered" evidence="1">
    <location>
        <begin position="1"/>
        <end position="22"/>
    </location>
</feature>
<dbReference type="AlphaFoldDB" id="A0A2G9GJW6"/>
<reference evidence="4" key="1">
    <citation type="journal article" date="2018" name="Gigascience">
        <title>Genome assembly of the Pink Ipe (Handroanthus impetiginosus, Bignoniaceae), a highly valued, ecologically keystone Neotropical timber forest tree.</title>
        <authorList>
            <person name="Silva-Junior O.B."/>
            <person name="Grattapaglia D."/>
            <person name="Novaes E."/>
            <person name="Collevatti R.G."/>
        </authorList>
    </citation>
    <scope>NUCLEOTIDE SEQUENCE [LARGE SCALE GENOMIC DNA]</scope>
    <source>
        <strain evidence="4">cv. UFG-1</strain>
    </source>
</reference>
<dbReference type="STRING" id="429701.A0A2G9GJW6"/>
<dbReference type="InterPro" id="IPR056714">
    <property type="entry name" value="DUF7812"/>
</dbReference>
<dbReference type="PANTHER" id="PTHR36786">
    <property type="entry name" value="2-ISOPROPYLMALATE SYNTHASE"/>
    <property type="match status" value="1"/>
</dbReference>
<dbReference type="PANTHER" id="PTHR36786:SF1">
    <property type="entry name" value="2-ISOPROPYLMALATE SYNTHASE"/>
    <property type="match status" value="1"/>
</dbReference>
<protein>
    <recommendedName>
        <fullName evidence="2">DUF7812 domain-containing protein</fullName>
    </recommendedName>
</protein>
<evidence type="ECO:0000313" key="4">
    <source>
        <dbReference type="Proteomes" id="UP000231279"/>
    </source>
</evidence>
<accession>A0A2G9GJW6</accession>
<comment type="caution">
    <text evidence="3">The sequence shown here is derived from an EMBL/GenBank/DDBJ whole genome shotgun (WGS) entry which is preliminary data.</text>
</comment>
<dbReference type="Proteomes" id="UP000231279">
    <property type="component" value="Unassembled WGS sequence"/>
</dbReference>